<name>A0A1G2CNK0_9BACT</name>
<reference evidence="3 4" key="1">
    <citation type="journal article" date="2016" name="Nat. Commun.">
        <title>Thousands of microbial genomes shed light on interconnected biogeochemical processes in an aquifer system.</title>
        <authorList>
            <person name="Anantharaman K."/>
            <person name="Brown C.T."/>
            <person name="Hug L.A."/>
            <person name="Sharon I."/>
            <person name="Castelle C.J."/>
            <person name="Probst A.J."/>
            <person name="Thomas B.C."/>
            <person name="Singh A."/>
            <person name="Wilkins M.J."/>
            <person name="Karaoz U."/>
            <person name="Brodie E.L."/>
            <person name="Williams K.H."/>
            <person name="Hubbard S.S."/>
            <person name="Banfield J.F."/>
        </authorList>
    </citation>
    <scope>NUCLEOTIDE SEQUENCE [LARGE SCALE GENOMIC DNA]</scope>
</reference>
<organism evidence="3 4">
    <name type="scientific">Candidatus Liptonbacteria bacterium RIFCSPLOWO2_12_FULL_60_15</name>
    <dbReference type="NCBI Taxonomy" id="1798653"/>
    <lineage>
        <taxon>Bacteria</taxon>
        <taxon>Candidatus Liptoniibacteriota</taxon>
    </lineage>
</organism>
<protein>
    <recommendedName>
        <fullName evidence="2">CAAX prenyl protease 2/Lysostaphin resistance protein A-like domain-containing protein</fullName>
    </recommendedName>
</protein>
<keyword evidence="1" id="KW-0472">Membrane</keyword>
<sequence length="196" mass="22541">MFARFARRLEDLRPVGRNLLLAFAFAMLALLAGHMLAYGLSGTSLYRWFFPHPFLGRGFNLPKLLEWFYDREVGANVAIMDFVYSRILELWNDMYGFSKVFVMAPLIEELEWRGPLWLTRRHANRNWWKAAAVVGAVLFTLGHNSGLGVLIAVFAMALASAWLIRKTERFWPSLVLHAAYNMQVTFWGIAMTLGSY</sequence>
<accession>A0A1G2CNK0</accession>
<keyword evidence="1" id="KW-0812">Transmembrane</keyword>
<evidence type="ECO:0000256" key="1">
    <source>
        <dbReference type="SAM" id="Phobius"/>
    </source>
</evidence>
<dbReference type="AlphaFoldDB" id="A0A1G2CNK0"/>
<dbReference type="EMBL" id="MHLD01000007">
    <property type="protein sequence ID" value="OGZ02782.1"/>
    <property type="molecule type" value="Genomic_DNA"/>
</dbReference>
<dbReference type="STRING" id="1798653.A3G64_01035"/>
<evidence type="ECO:0000313" key="3">
    <source>
        <dbReference type="EMBL" id="OGZ02782.1"/>
    </source>
</evidence>
<dbReference type="Pfam" id="PF02517">
    <property type="entry name" value="Rce1-like"/>
    <property type="match status" value="1"/>
</dbReference>
<evidence type="ECO:0000259" key="2">
    <source>
        <dbReference type="Pfam" id="PF02517"/>
    </source>
</evidence>
<dbReference type="GO" id="GO:0004175">
    <property type="term" value="F:endopeptidase activity"/>
    <property type="evidence" value="ECO:0007669"/>
    <property type="project" value="UniProtKB-ARBA"/>
</dbReference>
<proteinExistence type="predicted"/>
<feature type="transmembrane region" description="Helical" evidence="1">
    <location>
        <begin position="146"/>
        <end position="164"/>
    </location>
</feature>
<evidence type="ECO:0000313" key="4">
    <source>
        <dbReference type="Proteomes" id="UP000179281"/>
    </source>
</evidence>
<dbReference type="InterPro" id="IPR003675">
    <property type="entry name" value="Rce1/LyrA-like_dom"/>
</dbReference>
<gene>
    <name evidence="3" type="ORF">A3G64_01035</name>
</gene>
<feature type="domain" description="CAAX prenyl protease 2/Lysostaphin resistance protein A-like" evidence="2">
    <location>
        <begin position="100"/>
        <end position="182"/>
    </location>
</feature>
<comment type="caution">
    <text evidence="3">The sequence shown here is derived from an EMBL/GenBank/DDBJ whole genome shotgun (WGS) entry which is preliminary data.</text>
</comment>
<feature type="transmembrane region" description="Helical" evidence="1">
    <location>
        <begin position="20"/>
        <end position="40"/>
    </location>
</feature>
<keyword evidence="1" id="KW-1133">Transmembrane helix</keyword>
<dbReference type="GO" id="GO:0080120">
    <property type="term" value="P:CAAX-box protein maturation"/>
    <property type="evidence" value="ECO:0007669"/>
    <property type="project" value="UniProtKB-ARBA"/>
</dbReference>
<dbReference type="Proteomes" id="UP000179281">
    <property type="component" value="Unassembled WGS sequence"/>
</dbReference>